<dbReference type="EMBL" id="FMXB01000009">
    <property type="protein sequence ID" value="SDA55869.1"/>
    <property type="molecule type" value="Genomic_DNA"/>
</dbReference>
<feature type="transmembrane region" description="Helical" evidence="1">
    <location>
        <begin position="488"/>
        <end position="508"/>
    </location>
</feature>
<keyword evidence="1" id="KW-1133">Transmembrane helix</keyword>
<sequence>MEFEVNFEKYYKSAIENRKYLLIYFLLVLVLTLSIASVDNYAHPVMELGVFVLTIIFGVFSIIYYDLHDSELYKVAFIVIILFGLICAFLTPMCVVPDENEHLVRSELTSSGVLIPEPQFTNNSFTGFNTIKSAVDFTSQIGNTVFTSDIDNLKIDYTPVIYSSAFMQNPFFGYLAQGIGIFFAKLLDLNMIWILWLGRIGNLVLYAFLISRAVKKASVFKIPLMAMACIPLALFQAASLSIDVTINGLAFLIIGYFLYMLKSEDSSIDLKDLGIFSILVLLCGLCKLPYLALIFLLFVIPKDKFKTPFYYNIIAFLAVAALGILWAKFYATPNYMFSFRAAYFTENNVSMSGQIGYLSSHLLKAAVAYGNAFNYLEHIFSGLFYFGMADWAYESKLMTILGLLFMGAVIFLYPNKVELSTITRVGALITALIIFFGTFTIQLLNWSPVGIVYSVDIQPRYFIPLLALLPLIFGLNNNSAEDEKIDKMIVLTSVVLLSSFAILTVCRFY</sequence>
<feature type="transmembrane region" description="Helical" evidence="1">
    <location>
        <begin position="273"/>
        <end position="297"/>
    </location>
</feature>
<evidence type="ECO:0000256" key="1">
    <source>
        <dbReference type="SAM" id="Phobius"/>
    </source>
</evidence>
<feature type="transmembrane region" description="Helical" evidence="1">
    <location>
        <begin position="193"/>
        <end position="210"/>
    </location>
</feature>
<keyword evidence="3" id="KW-1185">Reference proteome</keyword>
<feature type="transmembrane region" description="Helical" evidence="1">
    <location>
        <begin position="20"/>
        <end position="38"/>
    </location>
</feature>
<dbReference type="Pfam" id="PF09913">
    <property type="entry name" value="DUF2142"/>
    <property type="match status" value="1"/>
</dbReference>
<dbReference type="RefSeq" id="WP_149731875.1">
    <property type="nucleotide sequence ID" value="NZ_FMXB01000009.1"/>
</dbReference>
<dbReference type="AlphaFoldDB" id="A0A1G5WCJ3"/>
<name>A0A1G5WCJ3_9EURY</name>
<dbReference type="OrthoDB" id="78249at2157"/>
<keyword evidence="1" id="KW-0812">Transmembrane</keyword>
<feature type="transmembrane region" description="Helical" evidence="1">
    <location>
        <begin position="77"/>
        <end position="96"/>
    </location>
</feature>
<feature type="transmembrane region" description="Helical" evidence="1">
    <location>
        <begin position="425"/>
        <end position="447"/>
    </location>
</feature>
<evidence type="ECO:0000313" key="3">
    <source>
        <dbReference type="Proteomes" id="UP000323439"/>
    </source>
</evidence>
<accession>A0A1G5WCJ3</accession>
<proteinExistence type="predicted"/>
<organism evidence="2 3">
    <name type="scientific">Methanobrevibacter millerae</name>
    <dbReference type="NCBI Taxonomy" id="230361"/>
    <lineage>
        <taxon>Archaea</taxon>
        <taxon>Methanobacteriati</taxon>
        <taxon>Methanobacteriota</taxon>
        <taxon>Methanomada group</taxon>
        <taxon>Methanobacteria</taxon>
        <taxon>Methanobacteriales</taxon>
        <taxon>Methanobacteriaceae</taxon>
        <taxon>Methanobrevibacter</taxon>
    </lineage>
</organism>
<feature type="transmembrane region" description="Helical" evidence="1">
    <location>
        <begin position="45"/>
        <end position="65"/>
    </location>
</feature>
<keyword evidence="1" id="KW-0472">Membrane</keyword>
<dbReference type="Proteomes" id="UP000323439">
    <property type="component" value="Unassembled WGS sequence"/>
</dbReference>
<protein>
    <submittedName>
        <fullName evidence="2">Uncharacterized membrane protein</fullName>
    </submittedName>
</protein>
<evidence type="ECO:0000313" key="2">
    <source>
        <dbReference type="EMBL" id="SDA55869.1"/>
    </source>
</evidence>
<feature type="transmembrane region" description="Helical" evidence="1">
    <location>
        <begin position="309"/>
        <end position="331"/>
    </location>
</feature>
<dbReference type="InterPro" id="IPR018674">
    <property type="entry name" value="DUF2142_membrane"/>
</dbReference>
<reference evidence="2 3" key="1">
    <citation type="submission" date="2016-10" db="EMBL/GenBank/DDBJ databases">
        <authorList>
            <person name="Varghese N."/>
            <person name="Submissions S."/>
        </authorList>
    </citation>
    <scope>NUCLEOTIDE SEQUENCE [LARGE SCALE GENOMIC DNA]</scope>
    <source>
        <strain evidence="2 3">DSM 16643</strain>
    </source>
</reference>
<feature type="transmembrane region" description="Helical" evidence="1">
    <location>
        <begin position="397"/>
        <end position="413"/>
    </location>
</feature>
<gene>
    <name evidence="2" type="ORF">SAMN02910315_01324</name>
</gene>
<feature type="transmembrane region" description="Helical" evidence="1">
    <location>
        <begin position="459"/>
        <end position="476"/>
    </location>
</feature>